<dbReference type="AlphaFoldDB" id="H6QTE3"/>
<keyword evidence="2" id="KW-1185">Reference proteome</keyword>
<evidence type="ECO:0000313" key="2">
    <source>
        <dbReference type="Proteomes" id="UP000008783"/>
    </source>
</evidence>
<dbReference type="KEGG" id="pgr:PGTG_21894"/>
<gene>
    <name evidence="1" type="ORF">PGTG_21894</name>
</gene>
<proteinExistence type="predicted"/>
<dbReference type="HOGENOM" id="CLU_3051439_0_0_1"/>
<dbReference type="RefSeq" id="XP_003889224.1">
    <property type="nucleotide sequence ID" value="XM_003889175.1"/>
</dbReference>
<dbReference type="VEuPathDB" id="FungiDB:PGTG_21894"/>
<organism evidence="1 2">
    <name type="scientific">Puccinia graminis f. sp. tritici (strain CRL 75-36-700-3 / race SCCL)</name>
    <name type="common">Black stem rust fungus</name>
    <dbReference type="NCBI Taxonomy" id="418459"/>
    <lineage>
        <taxon>Eukaryota</taxon>
        <taxon>Fungi</taxon>
        <taxon>Dikarya</taxon>
        <taxon>Basidiomycota</taxon>
        <taxon>Pucciniomycotina</taxon>
        <taxon>Pucciniomycetes</taxon>
        <taxon>Pucciniales</taxon>
        <taxon>Pucciniaceae</taxon>
        <taxon>Puccinia</taxon>
    </lineage>
</organism>
<protein>
    <submittedName>
        <fullName evidence="1">Uncharacterized protein</fullName>
    </submittedName>
</protein>
<dbReference type="Proteomes" id="UP000008783">
    <property type="component" value="Unassembled WGS sequence"/>
</dbReference>
<accession>H6QTE3</accession>
<dbReference type="GeneID" id="13541694"/>
<name>H6QTE3_PUCGT</name>
<reference evidence="2" key="1">
    <citation type="journal article" date="2011" name="Proc. Natl. Acad. Sci. U.S.A.">
        <title>Obligate biotrophy features unraveled by the genomic analysis of rust fungi.</title>
        <authorList>
            <person name="Duplessis S."/>
            <person name="Cuomo C.A."/>
            <person name="Lin Y.-C."/>
            <person name="Aerts A."/>
            <person name="Tisserant E."/>
            <person name="Veneault-Fourrey C."/>
            <person name="Joly D.L."/>
            <person name="Hacquard S."/>
            <person name="Amselem J."/>
            <person name="Cantarel B.L."/>
            <person name="Chiu R."/>
            <person name="Coutinho P.M."/>
            <person name="Feau N."/>
            <person name="Field M."/>
            <person name="Frey P."/>
            <person name="Gelhaye E."/>
            <person name="Goldberg J."/>
            <person name="Grabherr M.G."/>
            <person name="Kodira C.D."/>
            <person name="Kohler A."/>
            <person name="Kuees U."/>
            <person name="Lindquist E.A."/>
            <person name="Lucas S.M."/>
            <person name="Mago R."/>
            <person name="Mauceli E."/>
            <person name="Morin E."/>
            <person name="Murat C."/>
            <person name="Pangilinan J.L."/>
            <person name="Park R."/>
            <person name="Pearson M."/>
            <person name="Quesneville H."/>
            <person name="Rouhier N."/>
            <person name="Sakthikumar S."/>
            <person name="Salamov A.A."/>
            <person name="Schmutz J."/>
            <person name="Selles B."/>
            <person name="Shapiro H."/>
            <person name="Tanguay P."/>
            <person name="Tuskan G.A."/>
            <person name="Henrissat B."/>
            <person name="Van de Peer Y."/>
            <person name="Rouze P."/>
            <person name="Ellis J.G."/>
            <person name="Dodds P.N."/>
            <person name="Schein J.E."/>
            <person name="Zhong S."/>
            <person name="Hamelin R.C."/>
            <person name="Grigoriev I.V."/>
            <person name="Szabo L.J."/>
            <person name="Martin F."/>
        </authorList>
    </citation>
    <scope>NUCLEOTIDE SEQUENCE [LARGE SCALE GENOMIC DNA]</scope>
    <source>
        <strain evidence="2">CRL 75-36-700-3 / race SCCL</strain>
    </source>
</reference>
<sequence length="54" mass="5900">MAMLVQFSLLSIDAYGIGSEGKMLTWFKKAFEAEASPFCSQVASRTQAQVDPLV</sequence>
<dbReference type="EMBL" id="DS178311">
    <property type="protein sequence ID" value="EHS64144.1"/>
    <property type="molecule type" value="Genomic_DNA"/>
</dbReference>
<evidence type="ECO:0000313" key="1">
    <source>
        <dbReference type="EMBL" id="EHS64144.1"/>
    </source>
</evidence>
<dbReference type="InParanoid" id="H6QTE3"/>